<evidence type="ECO:0000256" key="1">
    <source>
        <dbReference type="ARBA" id="ARBA00004613"/>
    </source>
</evidence>
<dbReference type="GO" id="GO:0005576">
    <property type="term" value="C:extracellular region"/>
    <property type="evidence" value="ECO:0007669"/>
    <property type="project" value="UniProtKB-SubCell"/>
</dbReference>
<name>A0A8H3YWI5_VENIN</name>
<dbReference type="Proteomes" id="UP000447873">
    <property type="component" value="Unassembled WGS sequence"/>
</dbReference>
<comment type="similarity">
    <text evidence="2">Belongs to the major royal jelly protein family.</text>
</comment>
<dbReference type="EMBL" id="WNWS01000171">
    <property type="protein sequence ID" value="KAE9976585.1"/>
    <property type="molecule type" value="Genomic_DNA"/>
</dbReference>
<keyword evidence="4" id="KW-0732">Signal</keyword>
<evidence type="ECO:0000256" key="3">
    <source>
        <dbReference type="ARBA" id="ARBA00022525"/>
    </source>
</evidence>
<evidence type="ECO:0000313" key="5">
    <source>
        <dbReference type="EMBL" id="KAE9976585.1"/>
    </source>
</evidence>
<evidence type="ECO:0000256" key="4">
    <source>
        <dbReference type="SAM" id="SignalP"/>
    </source>
</evidence>
<dbReference type="Gene3D" id="2.120.10.30">
    <property type="entry name" value="TolB, C-terminal domain"/>
    <property type="match status" value="1"/>
</dbReference>
<dbReference type="PANTHER" id="PTHR10009">
    <property type="entry name" value="PROTEIN YELLOW-RELATED"/>
    <property type="match status" value="1"/>
</dbReference>
<proteinExistence type="inferred from homology"/>
<feature type="signal peptide" evidence="4">
    <location>
        <begin position="1"/>
        <end position="15"/>
    </location>
</feature>
<comment type="caution">
    <text evidence="5">The sequence shown here is derived from an EMBL/GenBank/DDBJ whole genome shotgun (WGS) entry which is preliminary data.</text>
</comment>
<dbReference type="PANTHER" id="PTHR10009:SF17">
    <property type="entry name" value="MAJOR ROYAL JELLY PROTEIN"/>
    <property type="match status" value="1"/>
</dbReference>
<dbReference type="SUPFAM" id="SSF63829">
    <property type="entry name" value="Calcium-dependent phosphotriesterase"/>
    <property type="match status" value="1"/>
</dbReference>
<dbReference type="InterPro" id="IPR017996">
    <property type="entry name" value="MRJP/yellow-related"/>
</dbReference>
<feature type="chain" id="PRO_5034817600" description="Major royal jelly protein" evidence="4">
    <location>
        <begin position="16"/>
        <end position="423"/>
    </location>
</feature>
<protein>
    <recommendedName>
        <fullName evidence="7">Major royal jelly protein</fullName>
    </recommendedName>
</protein>
<organism evidence="5 6">
    <name type="scientific">Venturia inaequalis</name>
    <name type="common">Apple scab fungus</name>
    <dbReference type="NCBI Taxonomy" id="5025"/>
    <lineage>
        <taxon>Eukaryota</taxon>
        <taxon>Fungi</taxon>
        <taxon>Dikarya</taxon>
        <taxon>Ascomycota</taxon>
        <taxon>Pezizomycotina</taxon>
        <taxon>Dothideomycetes</taxon>
        <taxon>Pleosporomycetidae</taxon>
        <taxon>Venturiales</taxon>
        <taxon>Venturiaceae</taxon>
        <taxon>Venturia</taxon>
    </lineage>
</organism>
<evidence type="ECO:0000256" key="2">
    <source>
        <dbReference type="ARBA" id="ARBA00009127"/>
    </source>
</evidence>
<gene>
    <name evidence="5" type="ORF">EG328_002546</name>
</gene>
<evidence type="ECO:0000313" key="6">
    <source>
        <dbReference type="Proteomes" id="UP000447873"/>
    </source>
</evidence>
<sequence>MARFLLAFAATACAAKLGIFPNLTCPAAGSQLRTDTTPIGYCPGDFDIRGPRLEVVYESALAPTGLGLAPNGDIYFTYARNMEVQKWTLTKKVNFTSEVPWPSEKWQNCAAGQDVATCFVNVQNVVLDAEGVFWVIDSGVPNGASFPIAGAPKIISFNISTAQPIRTYIYPTSQYNAKLQLNDIKINNTLGYAFITEDSSFGSITTLDLEAGTFIRHLYNTTYTKPDAQFTSMYNGEPIRNWNGTTPSYMSSGTNGIALANGNCYWGIKSSHRYYFVSQKALISNLTDAQLGAKVEVPGTFPSEGAGYTADDPPSQSRGRIYMMASEQNAILYIDTLQSEMTDEINGVAPGGTGLVPTQNLIFKTFLRTAQAQAADTAAILDGWLYFTTNQQGLAPLRQYRNIDRRVGPFRSYRAWIGRGPAE</sequence>
<accession>A0A8H3YWI5</accession>
<evidence type="ECO:0008006" key="7">
    <source>
        <dbReference type="Google" id="ProtNLM"/>
    </source>
</evidence>
<reference evidence="5 6" key="1">
    <citation type="submission" date="2018-12" db="EMBL/GenBank/DDBJ databases">
        <title>Venturia inaequalis Genome Resource.</title>
        <authorList>
            <person name="Lichtner F.J."/>
        </authorList>
    </citation>
    <scope>NUCLEOTIDE SEQUENCE [LARGE SCALE GENOMIC DNA]</scope>
    <source>
        <strain evidence="5 6">120213</strain>
    </source>
</reference>
<dbReference type="AlphaFoldDB" id="A0A8H3YWI5"/>
<dbReference type="InterPro" id="IPR011042">
    <property type="entry name" value="6-blade_b-propeller_TolB-like"/>
</dbReference>
<keyword evidence="3" id="KW-0964">Secreted</keyword>
<comment type="subcellular location">
    <subcellularLocation>
        <location evidence="1">Secreted</location>
    </subcellularLocation>
</comment>
<dbReference type="Pfam" id="PF03022">
    <property type="entry name" value="MRJP"/>
    <property type="match status" value="1"/>
</dbReference>